<dbReference type="Gene3D" id="3.40.50.1010">
    <property type="entry name" value="5'-nuclease"/>
    <property type="match status" value="1"/>
</dbReference>
<accession>A0A3E4N2L6</accession>
<dbReference type="Pfam" id="PF01936">
    <property type="entry name" value="NYN"/>
    <property type="match status" value="1"/>
</dbReference>
<dbReference type="InterPro" id="IPR047140">
    <property type="entry name" value="LabA"/>
</dbReference>
<dbReference type="PANTHER" id="PTHR35458">
    <property type="entry name" value="SLR0755 PROTEIN"/>
    <property type="match status" value="1"/>
</dbReference>
<evidence type="ECO:0000313" key="3">
    <source>
        <dbReference type="EMBL" id="RGM36098.1"/>
    </source>
</evidence>
<keyword evidence="8" id="KW-1185">Reference proteome</keyword>
<dbReference type="PANTHER" id="PTHR35458:SF8">
    <property type="entry name" value="SLR0650 PROTEIN"/>
    <property type="match status" value="1"/>
</dbReference>
<dbReference type="Proteomes" id="UP000260862">
    <property type="component" value="Unassembled WGS sequence"/>
</dbReference>
<organism evidence="2 8">
    <name type="scientific">Phocaeicola plebeius</name>
    <dbReference type="NCBI Taxonomy" id="310297"/>
    <lineage>
        <taxon>Bacteria</taxon>
        <taxon>Pseudomonadati</taxon>
        <taxon>Bacteroidota</taxon>
        <taxon>Bacteroidia</taxon>
        <taxon>Bacteroidales</taxon>
        <taxon>Bacteroidaceae</taxon>
        <taxon>Phocaeicola</taxon>
    </lineage>
</organism>
<evidence type="ECO:0000313" key="7">
    <source>
        <dbReference type="Proteomes" id="UP000260780"/>
    </source>
</evidence>
<feature type="domain" description="NYN" evidence="1">
    <location>
        <begin position="8"/>
        <end position="185"/>
    </location>
</feature>
<evidence type="ECO:0000313" key="11">
    <source>
        <dbReference type="Proteomes" id="UP000285750"/>
    </source>
</evidence>
<evidence type="ECO:0000313" key="6">
    <source>
        <dbReference type="EMBL" id="RHM92059.1"/>
    </source>
</evidence>
<evidence type="ECO:0000313" key="9">
    <source>
        <dbReference type="Proteomes" id="UP000283485"/>
    </source>
</evidence>
<dbReference type="AlphaFoldDB" id="A0A3E4N2L6"/>
<sequence length="205" mass="23842">MITESKSIGIFIDGGYFSKINEALSDQLSLNIKIKSLFDFIRAEIARRSGLEITNCYITESHYFRGRYRVNDANSKHLLFSERKFEDSLIENDVIFHYKHLREVQRDGDITVVEKGIDVWFALEAYELSVFREFDYVVLITGDADHEMLVKKLKSLKIHVVLLTWNLSEQSSSARLLREEACTHIEMNEMIAQDKELLGKLCRNV</sequence>
<evidence type="ECO:0000313" key="2">
    <source>
        <dbReference type="EMBL" id="RGK56274.1"/>
    </source>
</evidence>
<dbReference type="EMBL" id="QRQK01000047">
    <property type="protein sequence ID" value="RHM92059.1"/>
    <property type="molecule type" value="Genomic_DNA"/>
</dbReference>
<proteinExistence type="predicted"/>
<reference evidence="7 8" key="1">
    <citation type="submission" date="2018-08" db="EMBL/GenBank/DDBJ databases">
        <title>A genome reference for cultivated species of the human gut microbiota.</title>
        <authorList>
            <person name="Zou Y."/>
            <person name="Xue W."/>
            <person name="Luo G."/>
        </authorList>
    </citation>
    <scope>NUCLEOTIDE SEQUENCE [LARGE SCALE GENOMIC DNA]</scope>
    <source>
        <strain evidence="4 11">AF24-16AC</strain>
        <strain evidence="6 10">AF31-28B-AC</strain>
        <strain evidence="5 9">AM23-23</strain>
        <strain evidence="3 7">OM08-14</strain>
        <strain evidence="2 8">TF10-3AC</strain>
    </source>
</reference>
<gene>
    <name evidence="5" type="ORF">DW653_06205</name>
    <name evidence="4" type="ORF">DWY14_03450</name>
    <name evidence="6" type="ORF">DWZ34_16320</name>
    <name evidence="3" type="ORF">DXC17_14000</name>
    <name evidence="2" type="ORF">DXD04_07100</name>
</gene>
<dbReference type="Proteomes" id="UP000283485">
    <property type="component" value="Unassembled WGS sequence"/>
</dbReference>
<dbReference type="GO" id="GO:0004540">
    <property type="term" value="F:RNA nuclease activity"/>
    <property type="evidence" value="ECO:0007669"/>
    <property type="project" value="InterPro"/>
</dbReference>
<dbReference type="EMBL" id="QSQT01000011">
    <property type="protein sequence ID" value="RGK56274.1"/>
    <property type="molecule type" value="Genomic_DNA"/>
</dbReference>
<comment type="caution">
    <text evidence="2">The sequence shown here is derived from an EMBL/GenBank/DDBJ whole genome shotgun (WGS) entry which is preliminary data.</text>
</comment>
<protein>
    <submittedName>
        <fullName evidence="2">NYN domain-containing protein</fullName>
    </submittedName>
</protein>
<dbReference type="Proteomes" id="UP000260780">
    <property type="component" value="Unassembled WGS sequence"/>
</dbReference>
<dbReference type="RefSeq" id="WP_117672132.1">
    <property type="nucleotide sequence ID" value="NZ_CABOGR010000011.1"/>
</dbReference>
<dbReference type="Proteomes" id="UP000285750">
    <property type="component" value="Unassembled WGS sequence"/>
</dbReference>
<name>A0A3E4N2L6_9BACT</name>
<evidence type="ECO:0000313" key="10">
    <source>
        <dbReference type="Proteomes" id="UP000285109"/>
    </source>
</evidence>
<dbReference type="EMBL" id="QSTF01000047">
    <property type="protein sequence ID" value="RGM36098.1"/>
    <property type="molecule type" value="Genomic_DNA"/>
</dbReference>
<dbReference type="Proteomes" id="UP000285109">
    <property type="component" value="Unassembled WGS sequence"/>
</dbReference>
<dbReference type="EMBL" id="QRHQ01000008">
    <property type="protein sequence ID" value="RHF91754.1"/>
    <property type="molecule type" value="Genomic_DNA"/>
</dbReference>
<evidence type="ECO:0000313" key="8">
    <source>
        <dbReference type="Proteomes" id="UP000260862"/>
    </source>
</evidence>
<evidence type="ECO:0000259" key="1">
    <source>
        <dbReference type="Pfam" id="PF01936"/>
    </source>
</evidence>
<dbReference type="InterPro" id="IPR021139">
    <property type="entry name" value="NYN"/>
</dbReference>
<evidence type="ECO:0000313" key="5">
    <source>
        <dbReference type="EMBL" id="RHF91754.1"/>
    </source>
</evidence>
<evidence type="ECO:0000313" key="4">
    <source>
        <dbReference type="EMBL" id="RGS09316.1"/>
    </source>
</evidence>
<dbReference type="EMBL" id="QRUY01000005">
    <property type="protein sequence ID" value="RGS09316.1"/>
    <property type="molecule type" value="Genomic_DNA"/>
</dbReference>